<gene>
    <name evidence="2" type="ORF">A3J58_01135</name>
</gene>
<protein>
    <submittedName>
        <fullName evidence="2">Uncharacterized protein</fullName>
    </submittedName>
</protein>
<dbReference type="Proteomes" id="UP000178510">
    <property type="component" value="Unassembled WGS sequence"/>
</dbReference>
<reference evidence="2 3" key="1">
    <citation type="journal article" date="2016" name="Nat. Commun.">
        <title>Thousands of microbial genomes shed light on interconnected biogeochemical processes in an aquifer system.</title>
        <authorList>
            <person name="Anantharaman K."/>
            <person name="Brown C.T."/>
            <person name="Hug L.A."/>
            <person name="Sharon I."/>
            <person name="Castelle C.J."/>
            <person name="Probst A.J."/>
            <person name="Thomas B.C."/>
            <person name="Singh A."/>
            <person name="Wilkins M.J."/>
            <person name="Karaoz U."/>
            <person name="Brodie E.L."/>
            <person name="Williams K.H."/>
            <person name="Hubbard S.S."/>
            <person name="Banfield J.F."/>
        </authorList>
    </citation>
    <scope>NUCLEOTIDE SEQUENCE [LARGE SCALE GENOMIC DNA]</scope>
</reference>
<comment type="caution">
    <text evidence="2">The sequence shown here is derived from an EMBL/GenBank/DDBJ whole genome shotgun (WGS) entry which is preliminary data.</text>
</comment>
<keyword evidence="1" id="KW-0472">Membrane</keyword>
<keyword evidence="1" id="KW-0812">Transmembrane</keyword>
<evidence type="ECO:0000313" key="2">
    <source>
        <dbReference type="EMBL" id="OHA04185.1"/>
    </source>
</evidence>
<accession>A0A1G2KXJ3</accession>
<sequence>MTTLLLASQKIFFQASPRSRMTSLGESFAALNRRGIATAASLVLVALGIGLYVSMLVSTFSIGIQLRQIAAAEADARREARDLEMSLRAREANFAARYAPILEGMDEVSAIIYLDSDGVAMNTRR</sequence>
<evidence type="ECO:0000256" key="1">
    <source>
        <dbReference type="SAM" id="Phobius"/>
    </source>
</evidence>
<name>A0A1G2KXJ3_9BACT</name>
<dbReference type="EMBL" id="MHQM01000010">
    <property type="protein sequence ID" value="OHA04185.1"/>
    <property type="molecule type" value="Genomic_DNA"/>
</dbReference>
<proteinExistence type="predicted"/>
<evidence type="ECO:0000313" key="3">
    <source>
        <dbReference type="Proteomes" id="UP000178510"/>
    </source>
</evidence>
<feature type="transmembrane region" description="Helical" evidence="1">
    <location>
        <begin position="36"/>
        <end position="57"/>
    </location>
</feature>
<dbReference type="STRING" id="1802274.A3J58_01135"/>
<keyword evidence="1" id="KW-1133">Transmembrane helix</keyword>
<organism evidence="2 3">
    <name type="scientific">Candidatus Sungbacteria bacterium RIFCSPHIGHO2_02_FULL_52_23</name>
    <dbReference type="NCBI Taxonomy" id="1802274"/>
    <lineage>
        <taxon>Bacteria</taxon>
        <taxon>Candidatus Sungiibacteriota</taxon>
    </lineage>
</organism>
<dbReference type="AlphaFoldDB" id="A0A1G2KXJ3"/>